<keyword evidence="13" id="KW-1185">Reference proteome</keyword>
<evidence type="ECO:0000313" key="13">
    <source>
        <dbReference type="Proteomes" id="UP000186720"/>
    </source>
</evidence>
<dbReference type="InterPro" id="IPR008928">
    <property type="entry name" value="6-hairpin_glycosidase_sf"/>
</dbReference>
<feature type="active site" evidence="7">
    <location>
        <position position="552"/>
    </location>
</feature>
<dbReference type="InterPro" id="IPR004197">
    <property type="entry name" value="Cellulase_Ig-like"/>
</dbReference>
<feature type="domain" description="Glycoside hydrolase family 9" evidence="10">
    <location>
        <begin position="121"/>
        <end position="573"/>
    </location>
</feature>
<dbReference type="EC" id="3.2.1.4" evidence="8"/>
<proteinExistence type="inferred from homology"/>
<evidence type="ECO:0000256" key="2">
    <source>
        <dbReference type="ARBA" id="ARBA00022801"/>
    </source>
</evidence>
<dbReference type="RefSeq" id="WP_074488728.1">
    <property type="nucleotide sequence ID" value="NZ_FPAM01000002.1"/>
</dbReference>
<protein>
    <recommendedName>
        <fullName evidence="8">Endoglucanase</fullName>
        <ecNumber evidence="8">3.2.1.4</ecNumber>
    </recommendedName>
</protein>
<evidence type="ECO:0000256" key="1">
    <source>
        <dbReference type="ARBA" id="ARBA00007072"/>
    </source>
</evidence>
<feature type="active site" evidence="6">
    <location>
        <position position="510"/>
    </location>
</feature>
<evidence type="ECO:0000256" key="7">
    <source>
        <dbReference type="PROSITE-ProRule" id="PRU10060"/>
    </source>
</evidence>
<keyword evidence="3 6" id="KW-0119">Carbohydrate metabolism</keyword>
<gene>
    <name evidence="12" type="ORF">RG47T_1416</name>
</gene>
<evidence type="ECO:0000256" key="5">
    <source>
        <dbReference type="ARBA" id="ARBA00023326"/>
    </source>
</evidence>
<dbReference type="InterPro" id="IPR033126">
    <property type="entry name" value="Glyco_hydro_9_Asp/Glu_AS"/>
</dbReference>
<feature type="chain" id="PRO_5010009313" description="Endoglucanase" evidence="8">
    <location>
        <begin position="26"/>
        <end position="586"/>
    </location>
</feature>
<feature type="domain" description="Cellulase Ig-like" evidence="11">
    <location>
        <begin position="28"/>
        <end position="104"/>
    </location>
</feature>
<comment type="catalytic activity">
    <reaction evidence="8">
        <text>Endohydrolysis of (1-&gt;4)-beta-D-glucosidic linkages in cellulose, lichenin and cereal beta-D-glucans.</text>
        <dbReference type="EC" id="3.2.1.4"/>
    </reaction>
</comment>
<organism evidence="12 13">
    <name type="scientific">Mucilaginibacter polytrichastri</name>
    <dbReference type="NCBI Taxonomy" id="1302689"/>
    <lineage>
        <taxon>Bacteria</taxon>
        <taxon>Pseudomonadati</taxon>
        <taxon>Bacteroidota</taxon>
        <taxon>Sphingobacteriia</taxon>
        <taxon>Sphingobacteriales</taxon>
        <taxon>Sphingobacteriaceae</taxon>
        <taxon>Mucilaginibacter</taxon>
    </lineage>
</organism>
<reference evidence="12 13" key="1">
    <citation type="submission" date="2016-11" db="EMBL/GenBank/DDBJ databases">
        <title>Whole Genome Sequencing of Mucilaginibacter polytrichastri RG4-7(T) isolated from the moss sample.</title>
        <authorList>
            <person name="Li Y."/>
        </authorList>
    </citation>
    <scope>NUCLEOTIDE SEQUENCE [LARGE SCALE GENOMIC DNA]</scope>
    <source>
        <strain evidence="12 13">RG4-7</strain>
    </source>
</reference>
<evidence type="ECO:0000256" key="6">
    <source>
        <dbReference type="PROSITE-ProRule" id="PRU10059"/>
    </source>
</evidence>
<dbReference type="EMBL" id="MPPL01000001">
    <property type="protein sequence ID" value="OKS85969.1"/>
    <property type="molecule type" value="Genomic_DNA"/>
</dbReference>
<dbReference type="PROSITE" id="PS00698">
    <property type="entry name" value="GH9_3"/>
    <property type="match status" value="1"/>
</dbReference>
<comment type="caution">
    <text evidence="12">The sequence shown here is derived from an EMBL/GenBank/DDBJ whole genome shotgun (WGS) entry which is preliminary data.</text>
</comment>
<dbReference type="AlphaFoldDB" id="A0A1Q5ZW31"/>
<dbReference type="Gene3D" id="2.60.40.10">
    <property type="entry name" value="Immunoglobulins"/>
    <property type="match status" value="1"/>
</dbReference>
<accession>A0A1Q5ZW31</accession>
<evidence type="ECO:0000313" key="12">
    <source>
        <dbReference type="EMBL" id="OKS85969.1"/>
    </source>
</evidence>
<dbReference type="GO" id="GO:0008810">
    <property type="term" value="F:cellulase activity"/>
    <property type="evidence" value="ECO:0007669"/>
    <property type="project" value="UniProtKB-EC"/>
</dbReference>
<sequence>MNLKSKFSLIIACVAYLLVFSQAYSQNADSIRLNQIGFYPGAPKKAIILDADHGIFYLENTAGKKVFTGTISRSVNKGFNGKYTGIANFTQFNATGTYKLVIPQKAESYTFTIANGALKSVADGAIKGFYYIRASIEIKEQYAGKWHRAAGHPDDKVIIHSSAVSKGRPEGTVISSPGGWYDAGDYNKYIVNSGISTATLLSLYEDFPAYMQTVKLNIPESSNKLPDVLDEALWNLRWMLTMQDPADGGVYHKLTNPAFDAMIMPDQATKPRYVVQKGTAATLDFAAVMAQASRIFAKFPQQLPGLADSCRMAATQAWDWAVKNPAVLYNQDKMNKTHEPKIVTGGYGDTKVDDEFVWAACELLVTTQNHIYVPYIKLVPVDAMTVPNWGDVRTMGYYTLLKHQDIVYTTAFNELPGLQTDFLKMADNLIANAGDNAYQTVMNKVAKNFGWGSSSVAANQGMALILAYKLTSDKKYLDNALANLDYLLGRNGTGYCYLTGFGHKPVMHPHHRPSVADGIEEPVPGLLSGGPNPGRQDKVPTPSSVPDEAFIDDENAYAVNEIAINWNAPMAYLANAIQALEGKQKK</sequence>
<keyword evidence="4 6" id="KW-0326">Glycosidase</keyword>
<feature type="region of interest" description="Disordered" evidence="9">
    <location>
        <begin position="512"/>
        <end position="543"/>
    </location>
</feature>
<dbReference type="Pfam" id="PF02927">
    <property type="entry name" value="CelD_N"/>
    <property type="match status" value="1"/>
</dbReference>
<comment type="similarity">
    <text evidence="1 6 8">Belongs to the glycosyl hydrolase 9 (cellulase E) family.</text>
</comment>
<keyword evidence="5 6" id="KW-0624">Polysaccharide degradation</keyword>
<dbReference type="Gene3D" id="1.50.10.10">
    <property type="match status" value="1"/>
</dbReference>
<keyword evidence="8" id="KW-0732">Signal</keyword>
<dbReference type="GO" id="GO:0030245">
    <property type="term" value="P:cellulose catabolic process"/>
    <property type="evidence" value="ECO:0007669"/>
    <property type="project" value="UniProtKB-KW"/>
</dbReference>
<evidence type="ECO:0000256" key="3">
    <source>
        <dbReference type="ARBA" id="ARBA00023277"/>
    </source>
</evidence>
<dbReference type="InterPro" id="IPR012341">
    <property type="entry name" value="6hp_glycosidase-like_sf"/>
</dbReference>
<dbReference type="InterPro" id="IPR013783">
    <property type="entry name" value="Ig-like_fold"/>
</dbReference>
<dbReference type="STRING" id="1302689.RG47T_1416"/>
<evidence type="ECO:0000256" key="8">
    <source>
        <dbReference type="RuleBase" id="RU361166"/>
    </source>
</evidence>
<dbReference type="SUPFAM" id="SSF48208">
    <property type="entry name" value="Six-hairpin glycosidases"/>
    <property type="match status" value="1"/>
</dbReference>
<dbReference type="InterPro" id="IPR001701">
    <property type="entry name" value="Glyco_hydro_9"/>
</dbReference>
<evidence type="ECO:0000256" key="9">
    <source>
        <dbReference type="SAM" id="MobiDB-lite"/>
    </source>
</evidence>
<dbReference type="SUPFAM" id="SSF81296">
    <property type="entry name" value="E set domains"/>
    <property type="match status" value="1"/>
</dbReference>
<keyword evidence="8" id="KW-0136">Cellulose degradation</keyword>
<name>A0A1Q5ZW31_9SPHI</name>
<evidence type="ECO:0000259" key="10">
    <source>
        <dbReference type="Pfam" id="PF00759"/>
    </source>
</evidence>
<dbReference type="OrthoDB" id="9808897at2"/>
<evidence type="ECO:0000259" key="11">
    <source>
        <dbReference type="Pfam" id="PF02927"/>
    </source>
</evidence>
<dbReference type="InterPro" id="IPR014756">
    <property type="entry name" value="Ig_E-set"/>
</dbReference>
<dbReference type="PROSITE" id="PS00592">
    <property type="entry name" value="GH9_2"/>
    <property type="match status" value="1"/>
</dbReference>
<feature type="active site" evidence="7">
    <location>
        <position position="561"/>
    </location>
</feature>
<dbReference type="CDD" id="cd02850">
    <property type="entry name" value="E_set_Cellulase_N"/>
    <property type="match status" value="1"/>
</dbReference>
<feature type="signal peptide" evidence="8">
    <location>
        <begin position="1"/>
        <end position="25"/>
    </location>
</feature>
<keyword evidence="2 6" id="KW-0378">Hydrolase</keyword>
<evidence type="ECO:0000256" key="4">
    <source>
        <dbReference type="ARBA" id="ARBA00023295"/>
    </source>
</evidence>
<dbReference type="InterPro" id="IPR018221">
    <property type="entry name" value="Glyco_hydro_9_His_AS"/>
</dbReference>
<dbReference type="PANTHER" id="PTHR22298">
    <property type="entry name" value="ENDO-1,4-BETA-GLUCANASE"/>
    <property type="match status" value="1"/>
</dbReference>
<dbReference type="Proteomes" id="UP000186720">
    <property type="component" value="Unassembled WGS sequence"/>
</dbReference>
<dbReference type="Pfam" id="PF00759">
    <property type="entry name" value="Glyco_hydro_9"/>
    <property type="match status" value="1"/>
</dbReference>